<sequence length="218" mass="25393">MSISLIFSLIAELLIVAFVGFYLYTPRFHNKLMNGFILTGILVFAFLASFYRQPQYFVIATLMCFLALLLLLYKMPLFSGILTACVLLLFTVIGDFISMLIMSISLQSQYFYVYVPLQNFISLLISDTVFFLLSVLYVKFQKKISFLQPIKYSWLILVVLVPTVFLLFSIPNYFFMVENDKVVMFTVLSLMLSNIITIFIFFKFQISQNMKLKLKEEE</sequence>
<feature type="transmembrane region" description="Helical" evidence="1">
    <location>
        <begin position="56"/>
        <end position="73"/>
    </location>
</feature>
<keyword evidence="1" id="KW-1133">Transmembrane helix</keyword>
<name>A8RFF2_9FIRM</name>
<proteinExistence type="predicted"/>
<gene>
    <name evidence="2" type="ORF">EUBDOL_02226</name>
</gene>
<feature type="transmembrane region" description="Helical" evidence="1">
    <location>
        <begin position="6"/>
        <end position="25"/>
    </location>
</feature>
<keyword evidence="1" id="KW-0812">Transmembrane</keyword>
<feature type="transmembrane region" description="Helical" evidence="1">
    <location>
        <begin position="121"/>
        <end position="140"/>
    </location>
</feature>
<keyword evidence="1" id="KW-0472">Membrane</keyword>
<accession>A8RFF2</accession>
<evidence type="ECO:0000313" key="3">
    <source>
        <dbReference type="Proteomes" id="UP000004090"/>
    </source>
</evidence>
<dbReference type="AlphaFoldDB" id="A8RFF2"/>
<reference evidence="2 3" key="2">
    <citation type="submission" date="2007-09" db="EMBL/GenBank/DDBJ databases">
        <authorList>
            <person name="Fulton L."/>
            <person name="Clifton S."/>
            <person name="Fulton B."/>
            <person name="Xu J."/>
            <person name="Minx P."/>
            <person name="Pepin K.H."/>
            <person name="Johnson M."/>
            <person name="Thiruvilangam P."/>
            <person name="Bhonagiri V."/>
            <person name="Nash W.E."/>
            <person name="Mardis E.R."/>
            <person name="Wilson R.K."/>
        </authorList>
    </citation>
    <scope>NUCLEOTIDE SEQUENCE [LARGE SCALE GENOMIC DNA]</scope>
    <source>
        <strain evidence="2 3">DSM 3991</strain>
    </source>
</reference>
<evidence type="ECO:0000256" key="1">
    <source>
        <dbReference type="SAM" id="Phobius"/>
    </source>
</evidence>
<dbReference type="HOGENOM" id="CLU_1265350_0_0_9"/>
<feature type="transmembrane region" description="Helical" evidence="1">
    <location>
        <begin position="32"/>
        <end position="50"/>
    </location>
</feature>
<dbReference type="STRING" id="428127.EUBDOL_02226"/>
<dbReference type="EMBL" id="ABAW02000025">
    <property type="protein sequence ID" value="EDP10212.1"/>
    <property type="molecule type" value="Genomic_DNA"/>
</dbReference>
<comment type="caution">
    <text evidence="2">The sequence shown here is derived from an EMBL/GenBank/DDBJ whole genome shotgun (WGS) entry which is preliminary data.</text>
</comment>
<evidence type="ECO:0000313" key="2">
    <source>
        <dbReference type="EMBL" id="EDP10212.1"/>
    </source>
</evidence>
<feature type="transmembrane region" description="Helical" evidence="1">
    <location>
        <begin position="152"/>
        <end position="170"/>
    </location>
</feature>
<reference evidence="2 3" key="1">
    <citation type="submission" date="2007-09" db="EMBL/GenBank/DDBJ databases">
        <title>Draft genome sequence of Eubacterium dolichum (DSM 3991).</title>
        <authorList>
            <person name="Sudarsanam P."/>
            <person name="Ley R."/>
            <person name="Guruge J."/>
            <person name="Turnbaugh P.J."/>
            <person name="Mahowald M."/>
            <person name="Liep D."/>
            <person name="Gordon J."/>
        </authorList>
    </citation>
    <scope>NUCLEOTIDE SEQUENCE [LARGE SCALE GENOMIC DNA]</scope>
    <source>
        <strain evidence="2 3">DSM 3991</strain>
    </source>
</reference>
<dbReference type="Proteomes" id="UP000004090">
    <property type="component" value="Unassembled WGS sequence"/>
</dbReference>
<feature type="transmembrane region" description="Helical" evidence="1">
    <location>
        <begin position="80"/>
        <end position="101"/>
    </location>
</feature>
<feature type="transmembrane region" description="Helical" evidence="1">
    <location>
        <begin position="182"/>
        <end position="202"/>
    </location>
</feature>
<organism evidence="2 3">
    <name type="scientific">Amedibacillus dolichus DSM 3991</name>
    <dbReference type="NCBI Taxonomy" id="428127"/>
    <lineage>
        <taxon>Bacteria</taxon>
        <taxon>Bacillati</taxon>
        <taxon>Bacillota</taxon>
        <taxon>Erysipelotrichia</taxon>
        <taxon>Erysipelotrichales</taxon>
        <taxon>Erysipelotrichaceae</taxon>
        <taxon>Amedibacillus</taxon>
    </lineage>
</organism>
<protein>
    <submittedName>
        <fullName evidence="2">Uncharacterized protein</fullName>
    </submittedName>
</protein>